<comment type="subcellular location">
    <subcellularLocation>
        <location evidence="1 6">Membrane</location>
        <topology evidence="1 6">Multi-pass membrane protein</topology>
    </subcellularLocation>
</comment>
<keyword evidence="4" id="KW-1133">Transmembrane helix</keyword>
<dbReference type="AlphaFoldDB" id="A0A9N9F0I7"/>
<dbReference type="CDD" id="cd20069">
    <property type="entry name" value="5TM_Oxa1-like"/>
    <property type="match status" value="1"/>
</dbReference>
<reference evidence="8" key="1">
    <citation type="submission" date="2021-06" db="EMBL/GenBank/DDBJ databases">
        <authorList>
            <person name="Kallberg Y."/>
            <person name="Tangrot J."/>
            <person name="Rosling A."/>
        </authorList>
    </citation>
    <scope>NUCLEOTIDE SEQUENCE</scope>
    <source>
        <strain evidence="8">CL551</strain>
    </source>
</reference>
<accession>A0A9N9F0I7</accession>
<dbReference type="OrthoDB" id="2148490at2759"/>
<evidence type="ECO:0000256" key="3">
    <source>
        <dbReference type="ARBA" id="ARBA00022692"/>
    </source>
</evidence>
<evidence type="ECO:0000256" key="4">
    <source>
        <dbReference type="ARBA" id="ARBA00022989"/>
    </source>
</evidence>
<feature type="domain" description="Membrane insertase YidC/Oxa/ALB C-terminal" evidence="7">
    <location>
        <begin position="111"/>
        <end position="288"/>
    </location>
</feature>
<comment type="similarity">
    <text evidence="2 6">Belongs to the OXA1/ALB3/YidC family.</text>
</comment>
<keyword evidence="3 6" id="KW-0812">Transmembrane</keyword>
<dbReference type="InterPro" id="IPR028055">
    <property type="entry name" value="YidC/Oxa/ALB_C"/>
</dbReference>
<dbReference type="InterPro" id="IPR001708">
    <property type="entry name" value="YidC/ALB3/OXA1/COX18"/>
</dbReference>
<keyword evidence="9" id="KW-1185">Reference proteome</keyword>
<protein>
    <submittedName>
        <fullName evidence="8">4957_t:CDS:1</fullName>
    </submittedName>
</protein>
<dbReference type="Pfam" id="PF02096">
    <property type="entry name" value="60KD_IMP"/>
    <property type="match status" value="1"/>
</dbReference>
<organism evidence="8 9">
    <name type="scientific">Acaulospora morrowiae</name>
    <dbReference type="NCBI Taxonomy" id="94023"/>
    <lineage>
        <taxon>Eukaryota</taxon>
        <taxon>Fungi</taxon>
        <taxon>Fungi incertae sedis</taxon>
        <taxon>Mucoromycota</taxon>
        <taxon>Glomeromycotina</taxon>
        <taxon>Glomeromycetes</taxon>
        <taxon>Diversisporales</taxon>
        <taxon>Acaulosporaceae</taxon>
        <taxon>Acaulospora</taxon>
    </lineage>
</organism>
<evidence type="ECO:0000313" key="9">
    <source>
        <dbReference type="Proteomes" id="UP000789342"/>
    </source>
</evidence>
<dbReference type="GO" id="GO:0005743">
    <property type="term" value="C:mitochondrial inner membrane"/>
    <property type="evidence" value="ECO:0007669"/>
    <property type="project" value="TreeGrafter"/>
</dbReference>
<sequence>MFFRNLCSRAGNKLYKENFILSRRYTIPCQNFISNSRNSISTTKRRFTSTSLTNCDDDSSETSKDVSDSNRNVLNELSDMEISEPVKELNMFISANQYFLEYVNHNTGLPWWATIMVSTIFLRSVFTLPIAIWQQKNVARLLNAQPRINECFEKLKHQVARRMRSQGRPYEEFQAELQKKFEEKIKQIHREIKWHPLKNFMLPWFQIPLFICMSFTLREMVKPSKDETDHTTADDFVDGGILWFSDLTAVDSTLFFPLAIGATNLFNIELHRWTSRNKQSRRQRIITNIGRGLSIIMVPVAMKAPMVSDLFVLAYIKLLQCNAKHRFQITVYSKKTGIPSNTTCIKQE</sequence>
<keyword evidence="5" id="KW-0472">Membrane</keyword>
<dbReference type="GO" id="GO:0032979">
    <property type="term" value="P:protein insertion into mitochondrial inner membrane from matrix"/>
    <property type="evidence" value="ECO:0007669"/>
    <property type="project" value="TreeGrafter"/>
</dbReference>
<evidence type="ECO:0000256" key="5">
    <source>
        <dbReference type="ARBA" id="ARBA00023136"/>
    </source>
</evidence>
<gene>
    <name evidence="8" type="ORF">AMORRO_LOCUS3302</name>
</gene>
<evidence type="ECO:0000256" key="1">
    <source>
        <dbReference type="ARBA" id="ARBA00004141"/>
    </source>
</evidence>
<evidence type="ECO:0000313" key="8">
    <source>
        <dbReference type="EMBL" id="CAG8502097.1"/>
    </source>
</evidence>
<evidence type="ECO:0000259" key="7">
    <source>
        <dbReference type="Pfam" id="PF02096"/>
    </source>
</evidence>
<evidence type="ECO:0000256" key="6">
    <source>
        <dbReference type="RuleBase" id="RU003945"/>
    </source>
</evidence>
<dbReference type="PANTHER" id="PTHR12428:SF65">
    <property type="entry name" value="CYTOCHROME C OXIDASE ASSEMBLY PROTEIN COX18, MITOCHONDRIAL"/>
    <property type="match status" value="1"/>
</dbReference>
<proteinExistence type="inferred from homology"/>
<dbReference type="Proteomes" id="UP000789342">
    <property type="component" value="Unassembled WGS sequence"/>
</dbReference>
<dbReference type="PANTHER" id="PTHR12428">
    <property type="entry name" value="OXA1"/>
    <property type="match status" value="1"/>
</dbReference>
<dbReference type="EMBL" id="CAJVPV010001590">
    <property type="protein sequence ID" value="CAG8502097.1"/>
    <property type="molecule type" value="Genomic_DNA"/>
</dbReference>
<name>A0A9N9F0I7_9GLOM</name>
<dbReference type="GO" id="GO:0033617">
    <property type="term" value="P:mitochondrial respiratory chain complex IV assembly"/>
    <property type="evidence" value="ECO:0007669"/>
    <property type="project" value="TreeGrafter"/>
</dbReference>
<dbReference type="GO" id="GO:0032977">
    <property type="term" value="F:membrane insertase activity"/>
    <property type="evidence" value="ECO:0007669"/>
    <property type="project" value="InterPro"/>
</dbReference>
<evidence type="ECO:0000256" key="2">
    <source>
        <dbReference type="ARBA" id="ARBA00009877"/>
    </source>
</evidence>
<comment type="caution">
    <text evidence="8">The sequence shown here is derived from an EMBL/GenBank/DDBJ whole genome shotgun (WGS) entry which is preliminary data.</text>
</comment>